<keyword evidence="1" id="KW-0472">Membrane</keyword>
<gene>
    <name evidence="2" type="ORF">HS096_04325</name>
</gene>
<proteinExistence type="predicted"/>
<accession>A0A928Y6Z2</accession>
<protein>
    <recommendedName>
        <fullName evidence="4">Prepilin-type N-terminal cleavage/methylation domain-containing protein</fullName>
    </recommendedName>
</protein>
<feature type="transmembrane region" description="Helical" evidence="1">
    <location>
        <begin position="35"/>
        <end position="57"/>
    </location>
</feature>
<name>A0A928Y6Z2_UNCKA</name>
<dbReference type="Proteomes" id="UP000710385">
    <property type="component" value="Unassembled WGS sequence"/>
</dbReference>
<evidence type="ECO:0000256" key="1">
    <source>
        <dbReference type="SAM" id="Phobius"/>
    </source>
</evidence>
<evidence type="ECO:0000313" key="3">
    <source>
        <dbReference type="Proteomes" id="UP000710385"/>
    </source>
</evidence>
<comment type="caution">
    <text evidence="2">The sequence shown here is derived from an EMBL/GenBank/DDBJ whole genome shotgun (WGS) entry which is preliminary data.</text>
</comment>
<reference evidence="2" key="1">
    <citation type="submission" date="2020-05" db="EMBL/GenBank/DDBJ databases">
        <title>High-Quality Genomes of Partial-Nitritation/Anammox System by Hierarchical Clustering Based Hybrid Assembly.</title>
        <authorList>
            <person name="Liu L."/>
            <person name="Wang Y."/>
            <person name="Che Y."/>
            <person name="Chen Y."/>
            <person name="Xia Y."/>
            <person name="Luo R."/>
            <person name="Cheng S.H."/>
            <person name="Zheng C."/>
            <person name="Zhang T."/>
        </authorList>
    </citation>
    <scope>NUCLEOTIDE SEQUENCE</scope>
    <source>
        <strain evidence="2">H1_PAT1</strain>
    </source>
</reference>
<keyword evidence="1" id="KW-0812">Transmembrane</keyword>
<dbReference type="AlphaFoldDB" id="A0A928Y6Z2"/>
<evidence type="ECO:0008006" key="4">
    <source>
        <dbReference type="Google" id="ProtNLM"/>
    </source>
</evidence>
<sequence>MSMKAKQRTSRPKRLAPAKNIAEWRHRGVLRGQSLIELLIAMTVIIVGLTAAGSLIFSNIRLQEQSTERVIASNLAREGVELAKAARDSNWLAGLPFDNGLYEPTEPDYTAVPRMDGGEFIDFEFGPDLSVPSPALRMKRSAAASSTGLFVQGTGSTGSDTPYERIMILQPICSDGVSQVQASDGQTCNNVLAGSTKIGIRVLSRVSWTSRGINRSTYIVDELYDWR</sequence>
<dbReference type="EMBL" id="JABTTY010000001">
    <property type="protein sequence ID" value="MBE7525581.1"/>
    <property type="molecule type" value="Genomic_DNA"/>
</dbReference>
<evidence type="ECO:0000313" key="2">
    <source>
        <dbReference type="EMBL" id="MBE7525581.1"/>
    </source>
</evidence>
<organism evidence="2 3">
    <name type="scientific">candidate division WWE3 bacterium</name>
    <dbReference type="NCBI Taxonomy" id="2053526"/>
    <lineage>
        <taxon>Bacteria</taxon>
        <taxon>Katanobacteria</taxon>
    </lineage>
</organism>
<keyword evidence="1" id="KW-1133">Transmembrane helix</keyword>